<dbReference type="Pfam" id="PF21831">
    <property type="entry name" value="DUF6891"/>
    <property type="match status" value="1"/>
</dbReference>
<dbReference type="GeneID" id="19738596"/>
<dbReference type="RefSeq" id="YP_009046626.1">
    <property type="nucleotide sequence ID" value="NC_024451.1"/>
</dbReference>
<dbReference type="EMBL" id="HF920637">
    <property type="protein sequence ID" value="CCV02384.1"/>
    <property type="molecule type" value="Genomic_DNA"/>
</dbReference>
<gene>
    <name evidence="2" type="primary">012R</name>
    <name evidence="2" type="ORF">IIV31_012R</name>
</gene>
<dbReference type="InterPro" id="IPR054186">
    <property type="entry name" value="DUF6891"/>
</dbReference>
<protein>
    <recommendedName>
        <fullName evidence="1">DUF6891 domain-containing protein</fullName>
    </recommendedName>
</protein>
<evidence type="ECO:0000313" key="2">
    <source>
        <dbReference type="EMBL" id="CCV02384.1"/>
    </source>
</evidence>
<sequence length="205" mass="23789">MLENVFTELYEKGILLFLDVDSYCINNTDDVEILQKRNEFLQCFTEPLERGYIFTFNTDIDHILKEIDEESCATISYGYESDTDEKADDVGRDFVEILNRHGYLIEWTETIKDKKVLTIVISAEDIPVAVQNQILKKERNLLQELSLEGTETLDGNDFIQIVSDVQLPVPIDEENPRSSKLKCPKCDKIYKQQKSLTKHNQKCKQ</sequence>
<dbReference type="Proteomes" id="UP000114278">
    <property type="component" value="Segment"/>
</dbReference>
<reference evidence="2 3" key="1">
    <citation type="journal article" date="2014" name="J. Gen. Virol.">
        <title>Genome sequence of a crustacean iridovirus, IIV31, isolated from the pill bug, Armadillidium vulgare.</title>
        <authorList>
            <person name="Piegu B."/>
            <person name="Guizard S."/>
            <person name="Yeping T."/>
            <person name="Cruaud C."/>
            <person name="Asgari S."/>
            <person name="Bideshi D.K."/>
            <person name="Federici B.A."/>
            <person name="Bigot Y."/>
        </authorList>
    </citation>
    <scope>NUCLEOTIDE SEQUENCE [LARGE SCALE GENOMIC DNA]</scope>
</reference>
<feature type="domain" description="DUF6891" evidence="1">
    <location>
        <begin position="2"/>
        <end position="113"/>
    </location>
</feature>
<evidence type="ECO:0000259" key="1">
    <source>
        <dbReference type="Pfam" id="PF21831"/>
    </source>
</evidence>
<dbReference type="OrthoDB" id="16940at10239"/>
<name>A0A068QLN4_9VIRU</name>
<proteinExistence type="predicted"/>
<organism evidence="2 3">
    <name type="scientific">Armadillidium vulgare iridescent virus</name>
    <dbReference type="NCBI Taxonomy" id="72201"/>
    <lineage>
        <taxon>Viruses</taxon>
        <taxon>Varidnaviria</taxon>
        <taxon>Bamfordvirae</taxon>
        <taxon>Nucleocytoviricota</taxon>
        <taxon>Megaviricetes</taxon>
        <taxon>Pimascovirales</taxon>
        <taxon>Pimascovirales incertae sedis</taxon>
        <taxon>Iridoviridae</taxon>
        <taxon>Betairidovirinae</taxon>
        <taxon>Iridovirus</taxon>
        <taxon>Iridovirus armadillidium1</taxon>
        <taxon>Invertebrate iridescent virus 31</taxon>
    </lineage>
</organism>
<dbReference type="KEGG" id="vg:19738596"/>
<evidence type="ECO:0000313" key="3">
    <source>
        <dbReference type="Proteomes" id="UP000114278"/>
    </source>
</evidence>
<keyword evidence="3" id="KW-1185">Reference proteome</keyword>
<accession>A0A068QLN4</accession>